<evidence type="ECO:0000256" key="3">
    <source>
        <dbReference type="ARBA" id="ARBA00023210"/>
    </source>
</evidence>
<sequence>MDKLVMLKSSRYGLEIHLNPQAEFSKLLREMERKLKASIKFFEGAKMAVEFKDRLLSQAEEDQLLELISKTAGIDVVCIIDRNQTKEMAYKSVIEHTMTNVRQKDGQFYRGTLRKRQILESDTSVLILGDVEYGAKVIAKGSVVILGRLEGSVHAGACGDDKAYVAALSMKPAYMRIGGVKAGRSQLAVCRQSFKHPQIAVMGENRLVLDSL</sequence>
<evidence type="ECO:0000256" key="5">
    <source>
        <dbReference type="ARBA" id="ARBA00046874"/>
    </source>
</evidence>
<evidence type="ECO:0000313" key="13">
    <source>
        <dbReference type="Proteomes" id="UP000234849"/>
    </source>
</evidence>
<name>A0A2N5NL86_MEDGN</name>
<organism evidence="12 13">
    <name type="scientific">Mediterraneibacter gnavus</name>
    <name type="common">Ruminococcus gnavus</name>
    <dbReference type="NCBI Taxonomy" id="33038"/>
    <lineage>
        <taxon>Bacteria</taxon>
        <taxon>Bacillati</taxon>
        <taxon>Bacillota</taxon>
        <taxon>Clostridia</taxon>
        <taxon>Lachnospirales</taxon>
        <taxon>Lachnospiraceae</taxon>
        <taxon>Mediterraneibacter</taxon>
    </lineage>
</organism>
<evidence type="ECO:0000256" key="2">
    <source>
        <dbReference type="ARBA" id="ARBA00022618"/>
    </source>
</evidence>
<gene>
    <name evidence="6" type="primary">minC</name>
    <name evidence="12" type="ORF">CDL18_03560</name>
    <name evidence="11" type="ORF">O8D18_00495</name>
    <name evidence="10" type="ORF">OZZ16_00730</name>
    <name evidence="9" type="ORF">OZZ17_07625</name>
</gene>
<dbReference type="InterPro" id="IPR016098">
    <property type="entry name" value="CAP/MinC_C"/>
</dbReference>
<reference evidence="12 13" key="1">
    <citation type="journal article" date="2017" name="Genome Med.">
        <title>A novel Ruminococcus gnavus clade enriched in inflammatory bowel disease patients.</title>
        <authorList>
            <person name="Hall A.B."/>
            <person name="Yassour M."/>
            <person name="Sauk J."/>
            <person name="Garner A."/>
            <person name="Jiang X."/>
            <person name="Arthur T."/>
            <person name="Lagoudas G.K."/>
            <person name="Vatanen T."/>
            <person name="Fornelos N."/>
            <person name="Wilson R."/>
            <person name="Bertha M."/>
            <person name="Cohen M."/>
            <person name="Garber J."/>
            <person name="Khalili H."/>
            <person name="Gevers D."/>
            <person name="Ananthakrishnan A.N."/>
            <person name="Kugathasan S."/>
            <person name="Lander E.S."/>
            <person name="Blainey P."/>
            <person name="Vlamakis H."/>
            <person name="Xavier R.J."/>
            <person name="Huttenhower C."/>
        </authorList>
    </citation>
    <scope>NUCLEOTIDE SEQUENCE [LARGE SCALE GENOMIC DNA]</scope>
    <source>
        <strain evidence="12 13">RJX1118</strain>
    </source>
</reference>
<keyword evidence="4 6" id="KW-0131">Cell cycle</keyword>
<evidence type="ECO:0000256" key="1">
    <source>
        <dbReference type="ARBA" id="ARBA00006291"/>
    </source>
</evidence>
<evidence type="ECO:0000259" key="8">
    <source>
        <dbReference type="Pfam" id="PF22642"/>
    </source>
</evidence>
<keyword evidence="3 6" id="KW-0717">Septation</keyword>
<dbReference type="SUPFAM" id="SSF63848">
    <property type="entry name" value="Cell-division inhibitor MinC, C-terminal domain"/>
    <property type="match status" value="1"/>
</dbReference>
<evidence type="ECO:0000259" key="7">
    <source>
        <dbReference type="Pfam" id="PF03775"/>
    </source>
</evidence>
<evidence type="ECO:0000313" key="10">
    <source>
        <dbReference type="EMBL" id="MCZ0688454.1"/>
    </source>
</evidence>
<dbReference type="EMBL" id="JAPRBD010000001">
    <property type="protein sequence ID" value="MCZ0688454.1"/>
    <property type="molecule type" value="Genomic_DNA"/>
</dbReference>
<dbReference type="InterPro" id="IPR013033">
    <property type="entry name" value="MinC"/>
</dbReference>
<evidence type="ECO:0000313" key="12">
    <source>
        <dbReference type="EMBL" id="PLT57279.1"/>
    </source>
</evidence>
<dbReference type="Proteomes" id="UP001148455">
    <property type="component" value="Unassembled WGS sequence"/>
</dbReference>
<dbReference type="Gene3D" id="3.30.160.540">
    <property type="match status" value="1"/>
</dbReference>
<dbReference type="GO" id="GO:0000902">
    <property type="term" value="P:cell morphogenesis"/>
    <property type="evidence" value="ECO:0007669"/>
    <property type="project" value="InterPro"/>
</dbReference>
<reference evidence="11" key="3">
    <citation type="submission" date="2022-12" db="EMBL/GenBank/DDBJ databases">
        <title>Genome of R. gnavus strain RSHDN_123.</title>
        <authorList>
            <person name="Abdugheni R."/>
        </authorList>
    </citation>
    <scope>NUCLEOTIDE SEQUENCE</scope>
    <source>
        <strain evidence="11">RSHDN_123</strain>
    </source>
</reference>
<evidence type="ECO:0000313" key="9">
    <source>
        <dbReference type="EMBL" id="MCZ0667413.1"/>
    </source>
</evidence>
<dbReference type="GO" id="GO:0000917">
    <property type="term" value="P:division septum assembly"/>
    <property type="evidence" value="ECO:0007669"/>
    <property type="project" value="UniProtKB-KW"/>
</dbReference>
<comment type="similarity">
    <text evidence="1 6">Belongs to the MinC family.</text>
</comment>
<dbReference type="InterPro" id="IPR036145">
    <property type="entry name" value="MinC_C_sf"/>
</dbReference>
<evidence type="ECO:0000313" key="11">
    <source>
        <dbReference type="EMBL" id="MCZ7692534.1"/>
    </source>
</evidence>
<dbReference type="PANTHER" id="PTHR34108:SF1">
    <property type="entry name" value="SEPTUM SITE-DETERMINING PROTEIN MINC"/>
    <property type="match status" value="1"/>
</dbReference>
<dbReference type="Gene3D" id="2.160.20.70">
    <property type="match status" value="1"/>
</dbReference>
<dbReference type="Proteomes" id="UP001076974">
    <property type="component" value="Unassembled WGS sequence"/>
</dbReference>
<evidence type="ECO:0000256" key="6">
    <source>
        <dbReference type="HAMAP-Rule" id="MF_00267"/>
    </source>
</evidence>
<dbReference type="AlphaFoldDB" id="A0A2N5NL86"/>
<dbReference type="Pfam" id="PF03775">
    <property type="entry name" value="MinC_C"/>
    <property type="match status" value="1"/>
</dbReference>
<accession>A0A2N5NL86</accession>
<feature type="domain" description="Septum site-determining protein MinC N-terminal" evidence="8">
    <location>
        <begin position="5"/>
        <end position="78"/>
    </location>
</feature>
<dbReference type="HAMAP" id="MF_00267">
    <property type="entry name" value="MinC"/>
    <property type="match status" value="1"/>
</dbReference>
<comment type="function">
    <text evidence="6">Cell division inhibitor that blocks the formation of polar Z ring septums. Rapidly oscillates between the poles of the cell to destabilize FtsZ filaments that have formed before they mature into polar Z rings. Prevents FtsZ polymerization.</text>
</comment>
<dbReference type="GO" id="GO:1901891">
    <property type="term" value="P:regulation of cell septum assembly"/>
    <property type="evidence" value="ECO:0007669"/>
    <property type="project" value="InterPro"/>
</dbReference>
<dbReference type="Pfam" id="PF22642">
    <property type="entry name" value="MinC_N_1"/>
    <property type="match status" value="1"/>
</dbReference>
<protein>
    <recommendedName>
        <fullName evidence="6">Probable septum site-determining protein MinC</fullName>
    </recommendedName>
</protein>
<keyword evidence="2 6" id="KW-0132">Cell division</keyword>
<dbReference type="InterPro" id="IPR055219">
    <property type="entry name" value="MinC_N_1"/>
</dbReference>
<dbReference type="RefSeq" id="WP_054337728.1">
    <property type="nucleotide sequence ID" value="NZ_BAABXV010000001.1"/>
</dbReference>
<proteinExistence type="inferred from homology"/>
<reference evidence="9" key="2">
    <citation type="submission" date="2022-11" db="EMBL/GenBank/DDBJ databases">
        <title>Temperate bacteriophages infecting mucin-degrading bacterium Ruminococcus gnavus from the human gut.</title>
        <authorList>
            <person name="Buttimer C."/>
        </authorList>
    </citation>
    <scope>NUCLEOTIDE SEQUENCE</scope>
    <source>
        <strain evidence="9">CCUG 49994</strain>
        <strain evidence="10">CCUG 52279</strain>
    </source>
</reference>
<dbReference type="Proteomes" id="UP001079535">
    <property type="component" value="Unassembled WGS sequence"/>
</dbReference>
<dbReference type="InterPro" id="IPR005526">
    <property type="entry name" value="Septum_form_inhib_MinC_C"/>
</dbReference>
<comment type="caution">
    <text evidence="12">The sequence shown here is derived from an EMBL/GenBank/DDBJ whole genome shotgun (WGS) entry which is preliminary data.</text>
</comment>
<dbReference type="PANTHER" id="PTHR34108">
    <property type="entry name" value="SEPTUM SITE-DETERMINING PROTEIN MINC"/>
    <property type="match status" value="1"/>
</dbReference>
<dbReference type="EMBL" id="JAPRAY010000009">
    <property type="protein sequence ID" value="MCZ0667413.1"/>
    <property type="molecule type" value="Genomic_DNA"/>
</dbReference>
<dbReference type="Proteomes" id="UP000234849">
    <property type="component" value="Unassembled WGS sequence"/>
</dbReference>
<comment type="subunit">
    <text evidence="5 6">Interacts with MinD and FtsZ.</text>
</comment>
<dbReference type="EMBL" id="NIHM01000003">
    <property type="protein sequence ID" value="PLT57279.1"/>
    <property type="molecule type" value="Genomic_DNA"/>
</dbReference>
<feature type="domain" description="Septum formation inhibitor MinC C-terminal" evidence="7">
    <location>
        <begin position="109"/>
        <end position="202"/>
    </location>
</feature>
<evidence type="ECO:0000256" key="4">
    <source>
        <dbReference type="ARBA" id="ARBA00023306"/>
    </source>
</evidence>
<dbReference type="EMBL" id="JAPZED010000001">
    <property type="protein sequence ID" value="MCZ7692534.1"/>
    <property type="molecule type" value="Genomic_DNA"/>
</dbReference>